<keyword evidence="9" id="KW-1185">Reference proteome</keyword>
<protein>
    <submittedName>
        <fullName evidence="8">Ferredoxin</fullName>
    </submittedName>
</protein>
<dbReference type="RefSeq" id="WP_011777263.1">
    <property type="nucleotide sequence ID" value="NC_008713.1"/>
</dbReference>
<keyword evidence="6" id="KW-0411">Iron-sulfur</keyword>
<gene>
    <name evidence="8" type="ordered locus">AAur_pTC20209</name>
</gene>
<dbReference type="SUPFAM" id="SSF54862">
    <property type="entry name" value="4Fe-4S ferredoxins"/>
    <property type="match status" value="1"/>
</dbReference>
<evidence type="ECO:0000256" key="2">
    <source>
        <dbReference type="ARBA" id="ARBA00022448"/>
    </source>
</evidence>
<dbReference type="PANTHER" id="PTHR36923:SF3">
    <property type="entry name" value="FERREDOXIN"/>
    <property type="match status" value="1"/>
</dbReference>
<dbReference type="AlphaFoldDB" id="A1RDP6"/>
<dbReference type="OrthoDB" id="4741951at2"/>
<evidence type="ECO:0000256" key="7">
    <source>
        <dbReference type="ARBA" id="ARBA00023291"/>
    </source>
</evidence>
<keyword evidence="8" id="KW-0614">Plasmid</keyword>
<comment type="cofactor">
    <cofactor evidence="1">
        <name>[3Fe-4S] cluster</name>
        <dbReference type="ChEBI" id="CHEBI:21137"/>
    </cofactor>
</comment>
<dbReference type="Proteomes" id="UP000000637">
    <property type="component" value="Plasmid pTC2"/>
</dbReference>
<keyword evidence="5" id="KW-0408">Iron</keyword>
<keyword evidence="3" id="KW-0479">Metal-binding</keyword>
<evidence type="ECO:0000256" key="5">
    <source>
        <dbReference type="ARBA" id="ARBA00023004"/>
    </source>
</evidence>
<dbReference type="PANTHER" id="PTHR36923">
    <property type="entry name" value="FERREDOXIN"/>
    <property type="match status" value="1"/>
</dbReference>
<reference evidence="8 9" key="1">
    <citation type="journal article" date="2006" name="PLoS Genet.">
        <title>Secrets of soil survival revealed by the genome sequence of Arthrobacter aurescens TC1.</title>
        <authorList>
            <person name="Mongodin E.F."/>
            <person name="Shapir N."/>
            <person name="Daugherty S.C."/>
            <person name="DeBoy R.T."/>
            <person name="Emerson J.B."/>
            <person name="Shvartzbeyn A."/>
            <person name="Radune D."/>
            <person name="Vamathevan J."/>
            <person name="Riggs F."/>
            <person name="Grinberg V."/>
            <person name="Khouri H."/>
            <person name="Wackett L.P."/>
            <person name="Nelson K.E."/>
            <person name="Sadowsky M.J."/>
        </authorList>
    </citation>
    <scope>NUCLEOTIDE SEQUENCE [LARGE SCALE GENOMIC DNA]</scope>
    <source>
        <strain evidence="8 9">TC1</strain>
    </source>
</reference>
<evidence type="ECO:0000256" key="6">
    <source>
        <dbReference type="ARBA" id="ARBA00023014"/>
    </source>
</evidence>
<dbReference type="HOGENOM" id="CLU_139698_6_2_11"/>
<evidence type="ECO:0000313" key="9">
    <source>
        <dbReference type="Proteomes" id="UP000000637"/>
    </source>
</evidence>
<dbReference type="GO" id="GO:0051538">
    <property type="term" value="F:3 iron, 4 sulfur cluster binding"/>
    <property type="evidence" value="ECO:0007669"/>
    <property type="project" value="UniProtKB-KW"/>
</dbReference>
<evidence type="ECO:0000256" key="1">
    <source>
        <dbReference type="ARBA" id="ARBA00001927"/>
    </source>
</evidence>
<organism evidence="8 9">
    <name type="scientific">Paenarthrobacter aurescens (strain TC1)</name>
    <dbReference type="NCBI Taxonomy" id="290340"/>
    <lineage>
        <taxon>Bacteria</taxon>
        <taxon>Bacillati</taxon>
        <taxon>Actinomycetota</taxon>
        <taxon>Actinomycetes</taxon>
        <taxon>Micrococcales</taxon>
        <taxon>Micrococcaceae</taxon>
        <taxon>Paenarthrobacter</taxon>
    </lineage>
</organism>
<accession>A1RDP6</accession>
<dbReference type="InterPro" id="IPR051269">
    <property type="entry name" value="Fe-S_cluster_ET"/>
</dbReference>
<name>A1RDP6_PAEAT</name>
<dbReference type="EMBL" id="CP000476">
    <property type="protein sequence ID" value="ABM10770.1"/>
    <property type="molecule type" value="Genomic_DNA"/>
</dbReference>
<geneLocation type="plasmid" evidence="8 9">
    <name>pTC2</name>
</geneLocation>
<dbReference type="Gene3D" id="3.30.70.20">
    <property type="match status" value="1"/>
</dbReference>
<keyword evidence="2" id="KW-0813">Transport</keyword>
<keyword evidence="4" id="KW-0249">Electron transport</keyword>
<evidence type="ECO:0000256" key="3">
    <source>
        <dbReference type="ARBA" id="ARBA00022723"/>
    </source>
</evidence>
<evidence type="ECO:0000313" key="8">
    <source>
        <dbReference type="EMBL" id="ABM10770.1"/>
    </source>
</evidence>
<keyword evidence="7" id="KW-0003">3Fe-4S</keyword>
<sequence length="78" mass="8554">MGELLVDGGRCQGHARCWALAPETFEIDEEGYAHVIPGRENSGDEPNVRKAIRNCPERAILERETNEASEKASEVSAS</sequence>
<dbReference type="GO" id="GO:0046872">
    <property type="term" value="F:metal ion binding"/>
    <property type="evidence" value="ECO:0007669"/>
    <property type="project" value="UniProtKB-KW"/>
</dbReference>
<dbReference type="KEGG" id="aau:AAur_pTC20209"/>
<evidence type="ECO:0000256" key="4">
    <source>
        <dbReference type="ARBA" id="ARBA00022982"/>
    </source>
</evidence>
<dbReference type="Pfam" id="PF13459">
    <property type="entry name" value="Fer4_15"/>
    <property type="match status" value="1"/>
</dbReference>
<proteinExistence type="predicted"/>